<dbReference type="GO" id="GO:0016810">
    <property type="term" value="F:hydrolase activity, acting on carbon-nitrogen (but not peptide) bonds"/>
    <property type="evidence" value="ECO:0007669"/>
    <property type="project" value="InterPro"/>
</dbReference>
<dbReference type="Gene3D" id="1.20.58.520">
    <property type="entry name" value="Amidohydrolase"/>
    <property type="match status" value="1"/>
</dbReference>
<dbReference type="Gene3D" id="3.40.50.10910">
    <property type="entry name" value="Amidohydrolase"/>
    <property type="match status" value="1"/>
</dbReference>
<keyword evidence="1" id="KW-0812">Transmembrane</keyword>
<keyword evidence="1" id="KW-0472">Membrane</keyword>
<dbReference type="Gene3D" id="2.30.40.10">
    <property type="entry name" value="Urease, subunit C, domain 1"/>
    <property type="match status" value="1"/>
</dbReference>
<gene>
    <name evidence="3" type="ORF">SAMN04487941_3546</name>
</gene>
<dbReference type="EMBL" id="FPCA01000004">
    <property type="protein sequence ID" value="SFU93989.1"/>
    <property type="molecule type" value="Genomic_DNA"/>
</dbReference>
<dbReference type="InterPro" id="IPR051781">
    <property type="entry name" value="Metallo-dep_Hydrolase"/>
</dbReference>
<evidence type="ECO:0000313" key="4">
    <source>
        <dbReference type="Proteomes" id="UP000182491"/>
    </source>
</evidence>
<dbReference type="InterPro" id="IPR011059">
    <property type="entry name" value="Metal-dep_hydrolase_composite"/>
</dbReference>
<dbReference type="Proteomes" id="UP000182491">
    <property type="component" value="Unassembled WGS sequence"/>
</dbReference>
<feature type="domain" description="Amidohydrolase-related" evidence="2">
    <location>
        <begin position="141"/>
        <end position="512"/>
    </location>
</feature>
<keyword evidence="4" id="KW-1185">Reference proteome</keyword>
<feature type="transmembrane region" description="Helical" evidence="1">
    <location>
        <begin position="46"/>
        <end position="68"/>
    </location>
</feature>
<keyword evidence="1" id="KW-1133">Transmembrane helix</keyword>
<evidence type="ECO:0000313" key="3">
    <source>
        <dbReference type="EMBL" id="SFU93989.1"/>
    </source>
</evidence>
<dbReference type="STRING" id="388950.GCA_001611675_01128"/>
<protein>
    <submittedName>
        <fullName evidence="3">Imidazolonepropionase</fullName>
    </submittedName>
</protein>
<evidence type="ECO:0000259" key="2">
    <source>
        <dbReference type="Pfam" id="PF01979"/>
    </source>
</evidence>
<organism evidence="3 4">
    <name type="scientific">Pontibacter akesuensis</name>
    <dbReference type="NCBI Taxonomy" id="388950"/>
    <lineage>
        <taxon>Bacteria</taxon>
        <taxon>Pseudomonadati</taxon>
        <taxon>Bacteroidota</taxon>
        <taxon>Cytophagia</taxon>
        <taxon>Cytophagales</taxon>
        <taxon>Hymenobacteraceae</taxon>
        <taxon>Pontibacter</taxon>
    </lineage>
</organism>
<dbReference type="Gene3D" id="3.30.110.90">
    <property type="entry name" value="Amidohydrolase"/>
    <property type="match status" value="1"/>
</dbReference>
<proteinExistence type="predicted"/>
<dbReference type="InterPro" id="IPR006680">
    <property type="entry name" value="Amidohydro-rel"/>
</dbReference>
<accession>A0A1I7K984</accession>
<dbReference type="PANTHER" id="PTHR43135:SF3">
    <property type="entry name" value="ALPHA-D-RIBOSE 1-METHYLPHOSPHONATE 5-TRIPHOSPHATE DIPHOSPHATASE"/>
    <property type="match status" value="1"/>
</dbReference>
<dbReference type="AlphaFoldDB" id="A0A1I7K984"/>
<sequence>MPAWLYRHLQAGYAHIGCQSLNYAYIRKSCVMYSGYIFLCACTKRFCILNFTSMTRIILICLGLAFILGSCQRTKNGTAARAEKETYDLLLLNATVVDVASGSLTPGQLIAISNDTIRMVDATANRDKYEAQQVIDASGKYVMPGLWDMHVHFRGGDSLIAENKNLLPLYLAYGVTTVRDAGGDIVPSVLSWREQIKNGNLQGPTIFTPGPKLDGAAPAWAGSIEVVNAGDIEAALDSLEKLQVDYVKMYDGSLTKEAFYGIIQAAEKRGMKTTGHMPLSADIVQAIDYGLDGSEHMYYTLKATSPLADSLTKLNLGYGMMNQIVNSFDPQLAREVYAKMKANNVYITPTLHIGKVLSELLDTDHSRDTLLPYMGSGIQQTYQRRIEGAKRAGRSGSDARQKMAQLNMDMIVPMYEAGVNIVAGSDAGPSNSYVYPGESLHGELQSLVKAGLSPQQALVTSVINGPKFFGLENSYGSIEKGKVADLLLLNANPLQNIANTSNIAVVVKGGRVHDQQAINRMLQAVKANNRK</sequence>
<dbReference type="PANTHER" id="PTHR43135">
    <property type="entry name" value="ALPHA-D-RIBOSE 1-METHYLPHOSPHONATE 5-TRIPHOSPHATE DIPHOSPHATASE"/>
    <property type="match status" value="1"/>
</dbReference>
<dbReference type="SUPFAM" id="SSF51556">
    <property type="entry name" value="Metallo-dependent hydrolases"/>
    <property type="match status" value="1"/>
</dbReference>
<reference evidence="4" key="1">
    <citation type="submission" date="2016-10" db="EMBL/GenBank/DDBJ databases">
        <authorList>
            <person name="Varghese N."/>
        </authorList>
    </citation>
    <scope>NUCLEOTIDE SEQUENCE [LARGE SCALE GENOMIC DNA]</scope>
    <source>
        <strain evidence="4">DSM 18820</strain>
    </source>
</reference>
<evidence type="ECO:0000256" key="1">
    <source>
        <dbReference type="SAM" id="Phobius"/>
    </source>
</evidence>
<name>A0A1I7K984_9BACT</name>
<dbReference type="Pfam" id="PF01979">
    <property type="entry name" value="Amidohydro_1"/>
    <property type="match status" value="1"/>
</dbReference>
<dbReference type="SUPFAM" id="SSF51338">
    <property type="entry name" value="Composite domain of metallo-dependent hydrolases"/>
    <property type="match status" value="1"/>
</dbReference>
<dbReference type="InterPro" id="IPR032466">
    <property type="entry name" value="Metal_Hydrolase"/>
</dbReference>